<sequence>MVQYKIFGFALVLALLFVGSQANNCKPTKRDVCILGAGAAGMSMAAFLKDRGYDPLVLEQDASIGGHCNTEYFDPPCGEDDDWLDYGVQLYLNTTELNLYGIGSWNVSTEEFINRFAGPDATIPLTDLDSRVYVNMQEGELAIPDVNNTALGIALQIYYGILSQYPWIDDGEYTGPIPQELLMPFSEFAAPFGLEAMAEIFRAFGFNSGIAFGNYTNVPTIHMLNSASRATLQLLSGSPTSSYKVKGGCSAVYNGIREYIGEENVVTNAKVTNVKRTTYIPGKNVKIRGFTTNDQQTENFEYFCDKLVVAFPPVLEKLDFLDTDTVEQDLFSNVDNYYYYAGIADVNGPFVDGKSYQISNSDLTSNFNVPNAPTAISLGRYIRYGPSQVQAISDVQRSVSEMHDIIQCEFENIPVYVASHTNVTKLVQHDSYWPYFNSQSLTQTVSPYATLSEIQGRHNTFWVSALNRYAANSVNIWELTHDVVNEFFPEKC</sequence>
<dbReference type="InterPro" id="IPR050464">
    <property type="entry name" value="Zeta_carotene_desat/Oxidored"/>
</dbReference>
<organism evidence="2 3">
    <name type="scientific">Cotonvirus japonicus</name>
    <dbReference type="NCBI Taxonomy" id="2811091"/>
    <lineage>
        <taxon>Viruses</taxon>
        <taxon>Varidnaviria</taxon>
        <taxon>Bamfordvirae</taxon>
        <taxon>Nucleocytoviricota</taxon>
        <taxon>Megaviricetes</taxon>
        <taxon>Imitervirales</taxon>
        <taxon>Mimiviridae</taxon>
        <taxon>Megamimivirinae</taxon>
        <taxon>Cotonvirus</taxon>
        <taxon>Cotonvirus japonicum</taxon>
    </lineage>
</organism>
<protein>
    <submittedName>
        <fullName evidence="2">Amine oxidase</fullName>
    </submittedName>
</protein>
<dbReference type="Gene3D" id="3.30.70.1990">
    <property type="match status" value="1"/>
</dbReference>
<dbReference type="InterPro" id="IPR036188">
    <property type="entry name" value="FAD/NAD-bd_sf"/>
</dbReference>
<dbReference type="GeneID" id="80558693"/>
<keyword evidence="3" id="KW-1185">Reference proteome</keyword>
<dbReference type="Proteomes" id="UP001321479">
    <property type="component" value="Segment"/>
</dbReference>
<accession>A0ABM7NTI5</accession>
<evidence type="ECO:0000313" key="2">
    <source>
        <dbReference type="EMBL" id="BCS83488.1"/>
    </source>
</evidence>
<dbReference type="RefSeq" id="YP_010842096.1">
    <property type="nucleotide sequence ID" value="NC_079139.1"/>
</dbReference>
<dbReference type="Pfam" id="PF13450">
    <property type="entry name" value="NAD_binding_8"/>
    <property type="match status" value="1"/>
</dbReference>
<reference evidence="2 3" key="1">
    <citation type="submission" date="2021-02" db="EMBL/GenBank/DDBJ databases">
        <title>Cotonvirus japonicus, which uses Golgi apparatus of host cells for its virion factory, phylogenetically links tailed tupanvirus and icosahedral mimivirus.</title>
        <authorList>
            <person name="Takahashi H."/>
            <person name="Fukaya S."/>
            <person name="Song C."/>
            <person name="Murata K."/>
            <person name="Takemura M."/>
        </authorList>
    </citation>
    <scope>NUCLEOTIDE SEQUENCE [LARGE SCALE GENOMIC DNA]</scope>
</reference>
<dbReference type="Gene3D" id="1.10.405.20">
    <property type="match status" value="1"/>
</dbReference>
<evidence type="ECO:0000313" key="3">
    <source>
        <dbReference type="Proteomes" id="UP001321479"/>
    </source>
</evidence>
<proteinExistence type="predicted"/>
<dbReference type="PANTHER" id="PTHR42923">
    <property type="entry name" value="PROTOPORPHYRINOGEN OXIDASE"/>
    <property type="match status" value="1"/>
</dbReference>
<dbReference type="Pfam" id="PF01593">
    <property type="entry name" value="Amino_oxidase"/>
    <property type="match status" value="1"/>
</dbReference>
<dbReference type="EMBL" id="AP024483">
    <property type="protein sequence ID" value="BCS83488.1"/>
    <property type="molecule type" value="Genomic_DNA"/>
</dbReference>
<dbReference type="PANTHER" id="PTHR42923:SF26">
    <property type="entry name" value="FMN REDUCTASE LOT6, PUTATIVE (AFU_ORTHOLOGUE AFUA_7G06600)-RELATED"/>
    <property type="match status" value="1"/>
</dbReference>
<dbReference type="InterPro" id="IPR002937">
    <property type="entry name" value="Amino_oxidase"/>
</dbReference>
<feature type="domain" description="Amine oxidase" evidence="1">
    <location>
        <begin position="197"/>
        <end position="313"/>
    </location>
</feature>
<evidence type="ECO:0000259" key="1">
    <source>
        <dbReference type="Pfam" id="PF01593"/>
    </source>
</evidence>
<dbReference type="SUPFAM" id="SSF51905">
    <property type="entry name" value="FAD/NAD(P)-binding domain"/>
    <property type="match status" value="1"/>
</dbReference>
<name>A0ABM7NTI5_9VIRU</name>
<dbReference type="Gene3D" id="3.50.50.60">
    <property type="entry name" value="FAD/NAD(P)-binding domain"/>
    <property type="match status" value="1"/>
</dbReference>